<evidence type="ECO:0000256" key="6">
    <source>
        <dbReference type="HAMAP-Rule" id="MF_00387"/>
    </source>
</evidence>
<feature type="domain" description="UDP N-acetylglucosamine O-acyltransferase C-terminal" evidence="7">
    <location>
        <begin position="180"/>
        <end position="260"/>
    </location>
</feature>
<dbReference type="Gene3D" id="1.20.1180.10">
    <property type="entry name" value="Udp N-acetylglucosamine O-acyltransferase, C-terminal domain"/>
    <property type="match status" value="1"/>
</dbReference>
<dbReference type="InterPro" id="IPR029098">
    <property type="entry name" value="Acetyltransf_C"/>
</dbReference>
<dbReference type="OrthoDB" id="9807278at2"/>
<comment type="function">
    <text evidence="6">Involved in the biosynthesis of lipid A, a phosphorylated glycolipid that anchors the lipopolysaccharide to the outer membrane of the cell.</text>
</comment>
<dbReference type="GeneID" id="90767383"/>
<dbReference type="UniPathway" id="UPA00359">
    <property type="reaction ID" value="UER00477"/>
</dbReference>
<dbReference type="Pfam" id="PF00132">
    <property type="entry name" value="Hexapep"/>
    <property type="match status" value="2"/>
</dbReference>
<comment type="subcellular location">
    <subcellularLocation>
        <location evidence="6">Cytoplasm</location>
    </subcellularLocation>
</comment>
<dbReference type="InterPro" id="IPR037157">
    <property type="entry name" value="Acetyltransf_C_sf"/>
</dbReference>
<dbReference type="NCBIfam" id="TIGR01852">
    <property type="entry name" value="lipid_A_lpxA"/>
    <property type="match status" value="1"/>
</dbReference>
<dbReference type="NCBIfam" id="NF003657">
    <property type="entry name" value="PRK05289.1"/>
    <property type="match status" value="1"/>
</dbReference>
<evidence type="ECO:0000256" key="4">
    <source>
        <dbReference type="ARBA" id="ARBA00023098"/>
    </source>
</evidence>
<dbReference type="GO" id="GO:0005737">
    <property type="term" value="C:cytoplasm"/>
    <property type="evidence" value="ECO:0007669"/>
    <property type="project" value="UniProtKB-SubCell"/>
</dbReference>
<dbReference type="InterPro" id="IPR001451">
    <property type="entry name" value="Hexapep"/>
</dbReference>
<reference evidence="8 9" key="1">
    <citation type="journal article" date="2017" name="Int. J. Syst. Evol. Microbiol.">
        <title>Roseitalea porphyridii gen. nov., sp. nov., isolated from a red alga, and reclassification of Hoeflea suaedae Chung et al. 2013 as Pseudohoeflea suaedae gen. nov., comb. nov.</title>
        <authorList>
            <person name="Hyeon J.W."/>
            <person name="Jeong S.E."/>
            <person name="Baek K."/>
            <person name="Jeon C.O."/>
        </authorList>
    </citation>
    <scope>NUCLEOTIDE SEQUENCE [LARGE SCALE GENOMIC DNA]</scope>
    <source>
        <strain evidence="8 9">MA7-20</strain>
    </source>
</reference>
<dbReference type="KEGG" id="rpod:E0E05_08760"/>
<comment type="pathway">
    <text evidence="6">Glycolipid biosynthesis; lipid IV(A) biosynthesis; lipid IV(A) from (3R)-3-hydroxytetradecanoyl-[acyl-carrier-protein] and UDP-N-acetyl-alpha-D-glucosamine: step 1/6.</text>
</comment>
<keyword evidence="2 6" id="KW-0441">Lipid A biosynthesis</keyword>
<dbReference type="PANTHER" id="PTHR43480:SF1">
    <property type="entry name" value="ACYL-[ACYL-CARRIER-PROTEIN]--UDP-N-ACETYLGLUCOSAMINE O-ACYLTRANSFERASE, MITOCHONDRIAL-RELATED"/>
    <property type="match status" value="1"/>
</dbReference>
<name>A0A4P6V0Q1_9HYPH</name>
<dbReference type="GO" id="GO:0009245">
    <property type="term" value="P:lipid A biosynthetic process"/>
    <property type="evidence" value="ECO:0007669"/>
    <property type="project" value="UniProtKB-UniRule"/>
</dbReference>
<evidence type="ECO:0000256" key="1">
    <source>
        <dbReference type="ARBA" id="ARBA00022516"/>
    </source>
</evidence>
<sequence length="279" mass="29337">MDAKPTFIHPTALVETGAQLGANVRIGPFCHVGSDVTLGDDVELMSHVSITGPTEIGAGCTVHPQAVLGGAPQNAAYKGEPTRLIVGRNVTIREGVTMHRGTGNARGETVVGDHCMFLAYSHVAHDCIIGDHVTFANNVMIGGHVTIGDRVIVGGGGAIHQFCTIGNNAFIGGLTGVAHDVIPYGLAMGSRAYLSGLNLVGMKRAGMSREQIGRVRQAFNELFADNGLSVRDNARRLASDFADIEPVQQIVHFVLEQAKRQLTTPLSGAGARKAEGRAE</sequence>
<keyword evidence="5 6" id="KW-0012">Acyltransferase</keyword>
<proteinExistence type="inferred from homology"/>
<accession>A0A4P6V0Q1</accession>
<evidence type="ECO:0000259" key="7">
    <source>
        <dbReference type="Pfam" id="PF13720"/>
    </source>
</evidence>
<evidence type="ECO:0000313" key="8">
    <source>
        <dbReference type="EMBL" id="QBK30675.1"/>
    </source>
</evidence>
<dbReference type="AlphaFoldDB" id="A0A4P6V0Q1"/>
<dbReference type="CDD" id="cd03351">
    <property type="entry name" value="LbH_UDP-GlcNAc_AT"/>
    <property type="match status" value="1"/>
</dbReference>
<dbReference type="Pfam" id="PF13720">
    <property type="entry name" value="Acetyltransf_11"/>
    <property type="match status" value="1"/>
</dbReference>
<dbReference type="InterPro" id="IPR010137">
    <property type="entry name" value="Lipid_A_LpxA"/>
</dbReference>
<evidence type="ECO:0000256" key="5">
    <source>
        <dbReference type="ARBA" id="ARBA00023315"/>
    </source>
</evidence>
<keyword evidence="3 6" id="KW-0808">Transferase</keyword>
<dbReference type="RefSeq" id="WP_131616359.1">
    <property type="nucleotide sequence ID" value="NZ_CP036532.1"/>
</dbReference>
<keyword evidence="1 6" id="KW-0444">Lipid biosynthesis</keyword>
<dbReference type="InterPro" id="IPR011004">
    <property type="entry name" value="Trimer_LpxA-like_sf"/>
</dbReference>
<dbReference type="Proteomes" id="UP000293719">
    <property type="component" value="Chromosome"/>
</dbReference>
<dbReference type="PANTHER" id="PTHR43480">
    <property type="entry name" value="ACYL-[ACYL-CARRIER-PROTEIN]--UDP-N-ACETYLGLUCOSAMINE O-ACYLTRANSFERASE"/>
    <property type="match status" value="1"/>
</dbReference>
<dbReference type="PIRSF" id="PIRSF000456">
    <property type="entry name" value="UDP-GlcNAc_acltr"/>
    <property type="match status" value="1"/>
</dbReference>
<keyword evidence="6" id="KW-0677">Repeat</keyword>
<keyword evidence="6" id="KW-0963">Cytoplasm</keyword>
<gene>
    <name evidence="6" type="primary">lpxA</name>
    <name evidence="8" type="ORF">E0E05_08760</name>
</gene>
<dbReference type="HAMAP" id="MF_00387">
    <property type="entry name" value="LpxA"/>
    <property type="match status" value="1"/>
</dbReference>
<comment type="catalytic activity">
    <reaction evidence="6">
        <text>a (3R)-hydroxyacyl-[ACP] + UDP-N-acetyl-alpha-D-glucosamine = a UDP-3-O-[(3R)-3-hydroxyacyl]-N-acetyl-alpha-D-glucosamine + holo-[ACP]</text>
        <dbReference type="Rhea" id="RHEA:67812"/>
        <dbReference type="Rhea" id="RHEA-COMP:9685"/>
        <dbReference type="Rhea" id="RHEA-COMP:9945"/>
        <dbReference type="ChEBI" id="CHEBI:57705"/>
        <dbReference type="ChEBI" id="CHEBI:64479"/>
        <dbReference type="ChEBI" id="CHEBI:78827"/>
        <dbReference type="ChEBI" id="CHEBI:173225"/>
        <dbReference type="EC" id="2.3.1.129"/>
    </reaction>
</comment>
<protein>
    <recommendedName>
        <fullName evidence="6">Acyl-[acyl-carrier-protein]--UDP-N-acetylglucosamine O-acyltransferase</fullName>
        <shortName evidence="6">UDP-N-acetylglucosamine acyltransferase</shortName>
        <ecNumber evidence="6">2.3.1.129</ecNumber>
    </recommendedName>
</protein>
<dbReference type="EC" id="2.3.1.129" evidence="6"/>
<comment type="similarity">
    <text evidence="6">Belongs to the transferase hexapeptide repeat family. LpxA subfamily.</text>
</comment>
<keyword evidence="4 6" id="KW-0443">Lipid metabolism</keyword>
<dbReference type="EMBL" id="CP036532">
    <property type="protein sequence ID" value="QBK30675.1"/>
    <property type="molecule type" value="Genomic_DNA"/>
</dbReference>
<dbReference type="GO" id="GO:0008780">
    <property type="term" value="F:acyl-[acyl-carrier-protein]-UDP-N-acetylglucosamine O-acyltransferase activity"/>
    <property type="evidence" value="ECO:0007669"/>
    <property type="project" value="UniProtKB-UniRule"/>
</dbReference>
<evidence type="ECO:0000313" key="9">
    <source>
        <dbReference type="Proteomes" id="UP000293719"/>
    </source>
</evidence>
<dbReference type="SUPFAM" id="SSF51161">
    <property type="entry name" value="Trimeric LpxA-like enzymes"/>
    <property type="match status" value="1"/>
</dbReference>
<dbReference type="GO" id="GO:0016020">
    <property type="term" value="C:membrane"/>
    <property type="evidence" value="ECO:0007669"/>
    <property type="project" value="GOC"/>
</dbReference>
<keyword evidence="9" id="KW-1185">Reference proteome</keyword>
<evidence type="ECO:0000256" key="3">
    <source>
        <dbReference type="ARBA" id="ARBA00022679"/>
    </source>
</evidence>
<dbReference type="Gene3D" id="2.160.10.10">
    <property type="entry name" value="Hexapeptide repeat proteins"/>
    <property type="match status" value="1"/>
</dbReference>
<evidence type="ECO:0000256" key="2">
    <source>
        <dbReference type="ARBA" id="ARBA00022556"/>
    </source>
</evidence>
<comment type="subunit">
    <text evidence="6">Homotrimer.</text>
</comment>
<organism evidence="8 9">
    <name type="scientific">Roseitalea porphyridii</name>
    <dbReference type="NCBI Taxonomy" id="1852022"/>
    <lineage>
        <taxon>Bacteria</taxon>
        <taxon>Pseudomonadati</taxon>
        <taxon>Pseudomonadota</taxon>
        <taxon>Alphaproteobacteria</taxon>
        <taxon>Hyphomicrobiales</taxon>
        <taxon>Ahrensiaceae</taxon>
        <taxon>Roseitalea</taxon>
    </lineage>
</organism>